<comment type="caution">
    <text evidence="1">The sequence shown here is derived from an EMBL/GenBank/DDBJ whole genome shotgun (WGS) entry which is preliminary data.</text>
</comment>
<evidence type="ECO:0000313" key="1">
    <source>
        <dbReference type="EMBL" id="RDB22300.1"/>
    </source>
</evidence>
<accession>A0A369JM61</accession>
<protein>
    <submittedName>
        <fullName evidence="1">Uncharacterized protein</fullName>
    </submittedName>
</protein>
<reference evidence="1" key="1">
    <citation type="submission" date="2018-04" db="EMBL/GenBank/DDBJ databases">
        <title>Whole genome sequencing of Hypsizygus marmoreus.</title>
        <authorList>
            <person name="Choi I.-G."/>
            <person name="Min B."/>
            <person name="Kim J.-G."/>
            <person name="Kim S."/>
            <person name="Oh Y.-L."/>
            <person name="Kong W.-S."/>
            <person name="Park H."/>
            <person name="Jeong J."/>
            <person name="Song E.-S."/>
        </authorList>
    </citation>
    <scope>NUCLEOTIDE SEQUENCE [LARGE SCALE GENOMIC DNA]</scope>
    <source>
        <strain evidence="1">51987-8</strain>
    </source>
</reference>
<gene>
    <name evidence="1" type="ORF">Hypma_010578</name>
</gene>
<sequence>MSSQAQMQMQRSAMLGWRRQTVTLGAAAPSVKANAVHGSSHARHGLLMSDVLKGKMGYGWIKPLFSSPTTQAVGIVVSCRVLHTSSARSLSFALDDLFINTETLLFHHP</sequence>
<organism evidence="1 2">
    <name type="scientific">Hypsizygus marmoreus</name>
    <name type="common">White beech mushroom</name>
    <name type="synonym">Agaricus marmoreus</name>
    <dbReference type="NCBI Taxonomy" id="39966"/>
    <lineage>
        <taxon>Eukaryota</taxon>
        <taxon>Fungi</taxon>
        <taxon>Dikarya</taxon>
        <taxon>Basidiomycota</taxon>
        <taxon>Agaricomycotina</taxon>
        <taxon>Agaricomycetes</taxon>
        <taxon>Agaricomycetidae</taxon>
        <taxon>Agaricales</taxon>
        <taxon>Tricholomatineae</taxon>
        <taxon>Lyophyllaceae</taxon>
        <taxon>Hypsizygus</taxon>
    </lineage>
</organism>
<proteinExistence type="predicted"/>
<dbReference type="EMBL" id="LUEZ02000052">
    <property type="protein sequence ID" value="RDB22300.1"/>
    <property type="molecule type" value="Genomic_DNA"/>
</dbReference>
<keyword evidence="2" id="KW-1185">Reference proteome</keyword>
<dbReference type="Proteomes" id="UP000076154">
    <property type="component" value="Unassembled WGS sequence"/>
</dbReference>
<name>A0A369JM61_HYPMA</name>
<evidence type="ECO:0000313" key="2">
    <source>
        <dbReference type="Proteomes" id="UP000076154"/>
    </source>
</evidence>
<dbReference type="AlphaFoldDB" id="A0A369JM61"/>
<dbReference type="InParanoid" id="A0A369JM61"/>